<dbReference type="InterPro" id="IPR000014">
    <property type="entry name" value="PAS"/>
</dbReference>
<sequence>MTEFSTIPFALSALHDNDSIFQALIEHSADLITLLDRHGQILYQSPSAHRQLGHDRGRAPSHHYINLDYLHPEDREQVARQVHLSRPGETLTLCPYRMRHANGSWRWWKGTAVNLLDDPEVRGILVQSRDVTAEMLAGHRARALEGLSMALASTSTTDEVVQVMLLQGLEAMGALAGGVLLLDEGGTLVNVLGSAGYPERTTRPWRRFALDTSVPAADAIREDRDVYLTREDWQILYPHLDHAPVPGIGSNAVLLLKSNGKVMGAITLSFQEDRAPSETERQHLRSVAAQCALALEGSELHARLQAQERLYRKLAEYSSDPVTIISLDGTMQYVSPSVERMLGYTPQERIGLNVFEGIHLDDHDRVNRAFREAVDTRLPCLVTYRFQHKAGHWVWLESTGTNAVHDTDLRGVVVNTRDVTARMEGEQARQASERRLQLIGEQSDTLIRIYSPDQECIYISPAAQDLLGYSPEELQACPGKIRQLVHPEDLPMAEAAWKIQATSPAYRILGRDGTFLWVESTVRRVLDEQGVLVETHVATRDITSRKEAEQALRLQLRRFQQLVDLTAEFAAQEDTGQHIQTALERCLDLTPYTYGFYFPVNGDTLIESLRAGETAQRMLAWTLPMERIHRKGEIGKALRRHAPFFAGPEQAVFSPPEPLPRQVWTSLAVLPVVSRGVLRGVMAFGTNDRFEMDGETRRLLTSVSEHASRAVERSAHLDDLKLSREETLRALGLALEYRDYETKGHTDRVVALTEQLGHALGISGDDLDALRWGAFLHDTGKMAIPDAILLKPGKLDPEEWEVIKRHPGIGYEMLHHIPSLPPTALEIVLYHQERWNGSGYPKGLAGADIPLAARVFAVVDVYDALTSERPYKRAWTHEEAAEQLRKEAGVLLDARVVETFLNTLNHHSSMEDLSHDAH</sequence>
<dbReference type="SUPFAM" id="SSF109604">
    <property type="entry name" value="HD-domain/PDEase-like"/>
    <property type="match status" value="1"/>
</dbReference>
<evidence type="ECO:0000313" key="4">
    <source>
        <dbReference type="EMBL" id="MDV6374800.1"/>
    </source>
</evidence>
<dbReference type="NCBIfam" id="TIGR00229">
    <property type="entry name" value="sensory_box"/>
    <property type="match status" value="3"/>
</dbReference>
<evidence type="ECO:0000259" key="2">
    <source>
        <dbReference type="PROSITE" id="PS50113"/>
    </source>
</evidence>
<dbReference type="InterPro" id="IPR013655">
    <property type="entry name" value="PAS_fold_3"/>
</dbReference>
<feature type="domain" description="PAS" evidence="1">
    <location>
        <begin position="307"/>
        <end position="377"/>
    </location>
</feature>
<gene>
    <name evidence="4" type="ORF">ORD21_09390</name>
</gene>
<dbReference type="InterPro" id="IPR037522">
    <property type="entry name" value="HD_GYP_dom"/>
</dbReference>
<keyword evidence="5" id="KW-1185">Reference proteome</keyword>
<dbReference type="Pfam" id="PF08447">
    <property type="entry name" value="PAS_3"/>
    <property type="match status" value="3"/>
</dbReference>
<dbReference type="PANTHER" id="PTHR45228">
    <property type="entry name" value="CYCLIC DI-GMP PHOSPHODIESTERASE TM_0186-RELATED"/>
    <property type="match status" value="1"/>
</dbReference>
<dbReference type="Pfam" id="PF13185">
    <property type="entry name" value="GAF_2"/>
    <property type="match status" value="2"/>
</dbReference>
<dbReference type="EMBL" id="JAPMIV010000014">
    <property type="protein sequence ID" value="MDV6374800.1"/>
    <property type="molecule type" value="Genomic_DNA"/>
</dbReference>
<feature type="domain" description="HD-GYP" evidence="3">
    <location>
        <begin position="720"/>
        <end position="916"/>
    </location>
</feature>
<dbReference type="InterPro" id="IPR035965">
    <property type="entry name" value="PAS-like_dom_sf"/>
</dbReference>
<dbReference type="SUPFAM" id="SSF55785">
    <property type="entry name" value="PYP-like sensor domain (PAS domain)"/>
    <property type="match status" value="3"/>
</dbReference>
<dbReference type="InterPro" id="IPR052020">
    <property type="entry name" value="Cyclic_di-GMP/3'3'-cGAMP_PDE"/>
</dbReference>
<protein>
    <submittedName>
        <fullName evidence="4">PAS domain S-box protein</fullName>
    </submittedName>
</protein>
<dbReference type="PROSITE" id="PS50113">
    <property type="entry name" value="PAC"/>
    <property type="match status" value="1"/>
</dbReference>
<dbReference type="PANTHER" id="PTHR45228:SF8">
    <property type="entry name" value="TWO-COMPONENT RESPONSE REGULATOR-RELATED"/>
    <property type="match status" value="1"/>
</dbReference>
<dbReference type="RefSeq" id="WP_317640126.1">
    <property type="nucleotide sequence ID" value="NZ_JAPMIV010000014.1"/>
</dbReference>
<dbReference type="Gene3D" id="1.10.3210.10">
    <property type="entry name" value="Hypothetical protein af1432"/>
    <property type="match status" value="1"/>
</dbReference>
<comment type="caution">
    <text evidence="4">The sequence shown here is derived from an EMBL/GenBank/DDBJ whole genome shotgun (WGS) entry which is preliminary data.</text>
</comment>
<evidence type="ECO:0000313" key="5">
    <source>
        <dbReference type="Proteomes" id="UP001276150"/>
    </source>
</evidence>
<dbReference type="Proteomes" id="UP001276150">
    <property type="component" value="Unassembled WGS sequence"/>
</dbReference>
<dbReference type="CDD" id="cd00077">
    <property type="entry name" value="HDc"/>
    <property type="match status" value="1"/>
</dbReference>
<dbReference type="SMART" id="SM00086">
    <property type="entry name" value="PAC"/>
    <property type="match status" value="3"/>
</dbReference>
<dbReference type="SMART" id="SM00091">
    <property type="entry name" value="PAS"/>
    <property type="match status" value="3"/>
</dbReference>
<feature type="domain" description="PAS" evidence="1">
    <location>
        <begin position="432"/>
        <end position="489"/>
    </location>
</feature>
<evidence type="ECO:0000259" key="3">
    <source>
        <dbReference type="PROSITE" id="PS51832"/>
    </source>
</evidence>
<dbReference type="SMART" id="SM00065">
    <property type="entry name" value="GAF"/>
    <property type="match status" value="2"/>
</dbReference>
<dbReference type="InterPro" id="IPR003607">
    <property type="entry name" value="HD/PDEase_dom"/>
</dbReference>
<dbReference type="Gene3D" id="3.30.450.20">
    <property type="entry name" value="PAS domain"/>
    <property type="match status" value="3"/>
</dbReference>
<accession>A0ABU4DQU8</accession>
<dbReference type="SUPFAM" id="SSF55781">
    <property type="entry name" value="GAF domain-like"/>
    <property type="match status" value="2"/>
</dbReference>
<reference evidence="4 5" key="1">
    <citation type="submission" date="2022-11" db="EMBL/GenBank/DDBJ databases">
        <title>Deinococcus ZS9-10, Low Temperature and Draught-tolerating, UV-resistant Bacteria from Continental Antarctica.</title>
        <authorList>
            <person name="Cheng L."/>
        </authorList>
    </citation>
    <scope>NUCLEOTIDE SEQUENCE [LARGE SCALE GENOMIC DNA]</scope>
    <source>
        <strain evidence="4 5">ZS9-10</strain>
    </source>
</reference>
<dbReference type="InterPro" id="IPR001610">
    <property type="entry name" value="PAC"/>
</dbReference>
<dbReference type="PROSITE" id="PS51832">
    <property type="entry name" value="HD_GYP"/>
    <property type="match status" value="1"/>
</dbReference>
<feature type="domain" description="PAC" evidence="2">
    <location>
        <begin position="502"/>
        <end position="554"/>
    </location>
</feature>
<evidence type="ECO:0000259" key="1">
    <source>
        <dbReference type="PROSITE" id="PS50112"/>
    </source>
</evidence>
<dbReference type="PROSITE" id="PS50112">
    <property type="entry name" value="PAS"/>
    <property type="match status" value="3"/>
</dbReference>
<dbReference type="CDD" id="cd00130">
    <property type="entry name" value="PAS"/>
    <property type="match status" value="3"/>
</dbReference>
<organism evidence="4 5">
    <name type="scientific">Deinococcus arenicola</name>
    <dbReference type="NCBI Taxonomy" id="2994950"/>
    <lineage>
        <taxon>Bacteria</taxon>
        <taxon>Thermotogati</taxon>
        <taxon>Deinococcota</taxon>
        <taxon>Deinococci</taxon>
        <taxon>Deinococcales</taxon>
        <taxon>Deinococcaceae</taxon>
        <taxon>Deinococcus</taxon>
    </lineage>
</organism>
<dbReference type="SMART" id="SM00471">
    <property type="entry name" value="HDc"/>
    <property type="match status" value="1"/>
</dbReference>
<dbReference type="Pfam" id="PF13487">
    <property type="entry name" value="HD_5"/>
    <property type="match status" value="1"/>
</dbReference>
<name>A0ABU4DQU8_9DEIO</name>
<dbReference type="InterPro" id="IPR000700">
    <property type="entry name" value="PAS-assoc_C"/>
</dbReference>
<feature type="domain" description="PAS" evidence="1">
    <location>
        <begin position="17"/>
        <end position="89"/>
    </location>
</feature>
<dbReference type="InterPro" id="IPR029016">
    <property type="entry name" value="GAF-like_dom_sf"/>
</dbReference>
<dbReference type="Gene3D" id="3.30.450.40">
    <property type="match status" value="2"/>
</dbReference>
<proteinExistence type="predicted"/>
<dbReference type="InterPro" id="IPR003018">
    <property type="entry name" value="GAF"/>
</dbReference>